<evidence type="ECO:0000313" key="3">
    <source>
        <dbReference type="Proteomes" id="UP001501532"/>
    </source>
</evidence>
<dbReference type="EMBL" id="BAAAUF010000017">
    <property type="protein sequence ID" value="GAA3038886.1"/>
    <property type="molecule type" value="Genomic_DNA"/>
</dbReference>
<gene>
    <name evidence="2" type="ORF">GCM10010448_21580</name>
</gene>
<proteinExistence type="predicted"/>
<evidence type="ECO:0000313" key="2">
    <source>
        <dbReference type="EMBL" id="GAA3038886.1"/>
    </source>
</evidence>
<evidence type="ECO:0000256" key="1">
    <source>
        <dbReference type="SAM" id="MobiDB-lite"/>
    </source>
</evidence>
<keyword evidence="3" id="KW-1185">Reference proteome</keyword>
<feature type="region of interest" description="Disordered" evidence="1">
    <location>
        <begin position="25"/>
        <end position="99"/>
    </location>
</feature>
<comment type="caution">
    <text evidence="2">The sequence shown here is derived from an EMBL/GenBank/DDBJ whole genome shotgun (WGS) entry which is preliminary data.</text>
</comment>
<organism evidence="2 3">
    <name type="scientific">Streptomyces glomeratus</name>
    <dbReference type="NCBI Taxonomy" id="284452"/>
    <lineage>
        <taxon>Bacteria</taxon>
        <taxon>Bacillati</taxon>
        <taxon>Actinomycetota</taxon>
        <taxon>Actinomycetes</taxon>
        <taxon>Kitasatosporales</taxon>
        <taxon>Streptomycetaceae</taxon>
        <taxon>Streptomyces</taxon>
    </lineage>
</organism>
<name>A0ABP6LCV6_9ACTN</name>
<reference evidence="3" key="1">
    <citation type="journal article" date="2019" name="Int. J. Syst. Evol. Microbiol.">
        <title>The Global Catalogue of Microorganisms (GCM) 10K type strain sequencing project: providing services to taxonomists for standard genome sequencing and annotation.</title>
        <authorList>
            <consortium name="The Broad Institute Genomics Platform"/>
            <consortium name="The Broad Institute Genome Sequencing Center for Infectious Disease"/>
            <person name="Wu L."/>
            <person name="Ma J."/>
        </authorList>
    </citation>
    <scope>NUCLEOTIDE SEQUENCE [LARGE SCALE GENOMIC DNA]</scope>
    <source>
        <strain evidence="3">JCM 9091</strain>
    </source>
</reference>
<sequence length="99" mass="10321">MTKHTTKATPSSRPIEVAVRASCSLPLNTGGKKRDLMPPITVAARPPRNARTPYGSRTSASGKASGPGWTRRGGPELLGGDENTVAGEPAGQVPQMWGK</sequence>
<accession>A0ABP6LCV6</accession>
<protein>
    <submittedName>
        <fullName evidence="2">Uncharacterized protein</fullName>
    </submittedName>
</protein>
<dbReference type="Proteomes" id="UP001501532">
    <property type="component" value="Unassembled WGS sequence"/>
</dbReference>